<evidence type="ECO:0000313" key="2">
    <source>
        <dbReference type="Proteomes" id="UP001077662"/>
    </source>
</evidence>
<dbReference type="RefSeq" id="WP_258434730.1">
    <property type="nucleotide sequence ID" value="NZ_JANSGW010000043.1"/>
</dbReference>
<name>A0AAP3DJT8_BRELA</name>
<protein>
    <submittedName>
        <fullName evidence="1">Uncharacterized protein</fullName>
    </submittedName>
</protein>
<accession>A0AAP3DJT8</accession>
<evidence type="ECO:0000313" key="1">
    <source>
        <dbReference type="EMBL" id="MCZ0809794.1"/>
    </source>
</evidence>
<organism evidence="1 2">
    <name type="scientific">Brevibacillus laterosporus</name>
    <name type="common">Bacillus laterosporus</name>
    <dbReference type="NCBI Taxonomy" id="1465"/>
    <lineage>
        <taxon>Bacteria</taxon>
        <taxon>Bacillati</taxon>
        <taxon>Bacillota</taxon>
        <taxon>Bacilli</taxon>
        <taxon>Bacillales</taxon>
        <taxon>Paenibacillaceae</taxon>
        <taxon>Brevibacillus</taxon>
    </lineage>
</organism>
<proteinExistence type="predicted"/>
<dbReference type="EMBL" id="JAPTNE010000043">
    <property type="protein sequence ID" value="MCZ0809794.1"/>
    <property type="molecule type" value="Genomic_DNA"/>
</dbReference>
<sequence length="80" mass="9402">MKRLEWSNGVEWGEIFCPMTGQDEMTYWKEGTPCYDTFTAPMVDDDGDVFYYRFDQDEGCWSEDMYVLGSYEQGMIISFG</sequence>
<gene>
    <name evidence="1" type="ORF">O0554_23300</name>
</gene>
<dbReference type="Proteomes" id="UP001077662">
    <property type="component" value="Unassembled WGS sequence"/>
</dbReference>
<dbReference type="AlphaFoldDB" id="A0AAP3DJT8"/>
<reference evidence="1" key="1">
    <citation type="submission" date="2022-09" db="EMBL/GenBank/DDBJ databases">
        <title>Genome analysis and characterization of larvicidal activity of Brevibacillus strains.</title>
        <authorList>
            <person name="Patrusheva E.V."/>
            <person name="Izotova A.O."/>
            <person name="Toshchakov S.V."/>
            <person name="Sineoky S.P."/>
        </authorList>
    </citation>
    <scope>NUCLEOTIDE SEQUENCE</scope>
    <source>
        <strain evidence="1">VKPM_B-13247</strain>
    </source>
</reference>
<comment type="caution">
    <text evidence="1">The sequence shown here is derived from an EMBL/GenBank/DDBJ whole genome shotgun (WGS) entry which is preliminary data.</text>
</comment>